<protein>
    <submittedName>
        <fullName evidence="2">NUDIX domain-containing protein</fullName>
    </submittedName>
</protein>
<dbReference type="PROSITE" id="PS51462">
    <property type="entry name" value="NUDIX"/>
    <property type="match status" value="1"/>
</dbReference>
<dbReference type="RefSeq" id="WP_136522372.1">
    <property type="nucleotide sequence ID" value="NZ_SDLV01000025.1"/>
</dbReference>
<dbReference type="Proteomes" id="UP000306038">
    <property type="component" value="Unassembled WGS sequence"/>
</dbReference>
<evidence type="ECO:0000313" key="3">
    <source>
        <dbReference type="Proteomes" id="UP000306038"/>
    </source>
</evidence>
<dbReference type="InterPro" id="IPR015797">
    <property type="entry name" value="NUDIX_hydrolase-like_dom_sf"/>
</dbReference>
<dbReference type="Pfam" id="PF00293">
    <property type="entry name" value="NUDIX"/>
    <property type="match status" value="1"/>
</dbReference>
<dbReference type="Gene3D" id="3.90.79.10">
    <property type="entry name" value="Nucleoside Triphosphate Pyrophosphohydrolase"/>
    <property type="match status" value="1"/>
</dbReference>
<evidence type="ECO:0000259" key="1">
    <source>
        <dbReference type="PROSITE" id="PS51462"/>
    </source>
</evidence>
<dbReference type="InterPro" id="IPR000086">
    <property type="entry name" value="NUDIX_hydrolase_dom"/>
</dbReference>
<dbReference type="InterPro" id="IPR051325">
    <property type="entry name" value="Nudix_hydrolase_domain"/>
</dbReference>
<comment type="caution">
    <text evidence="2">The sequence shown here is derived from an EMBL/GenBank/DDBJ whole genome shotgun (WGS) entry which is preliminary data.</text>
</comment>
<dbReference type="PANTHER" id="PTHR21340">
    <property type="entry name" value="DIADENOSINE 5,5-P1,P4-TETRAPHOSPHATE PYROPHOSPHOHYDROLASE MUTT"/>
    <property type="match status" value="1"/>
</dbReference>
<reference evidence="2 3" key="1">
    <citation type="submission" date="2019-01" db="EMBL/GenBank/DDBJ databases">
        <authorList>
            <person name="B I."/>
            <person name="Ch S."/>
            <person name="Ch V.R."/>
        </authorList>
    </citation>
    <scope>NUCLEOTIDE SEQUENCE [LARGE SCALE GENOMIC DNA]</scope>
    <source>
        <strain evidence="2 3">JC507</strain>
    </source>
</reference>
<evidence type="ECO:0000313" key="2">
    <source>
        <dbReference type="EMBL" id="THV58530.1"/>
    </source>
</evidence>
<dbReference type="PANTHER" id="PTHR21340:SF7">
    <property type="entry name" value="NUDIX HYDROLASE DOMAIN-CONTAINING PROTEIN"/>
    <property type="match status" value="1"/>
</dbReference>
<dbReference type="CDD" id="cd04662">
    <property type="entry name" value="NUDIX_Hydrolase"/>
    <property type="match status" value="1"/>
</dbReference>
<dbReference type="EMBL" id="SDLV01000025">
    <property type="protein sequence ID" value="THV58530.1"/>
    <property type="molecule type" value="Genomic_DNA"/>
</dbReference>
<name>A0ABY2R5Q4_9FLAO</name>
<keyword evidence="3" id="KW-1185">Reference proteome</keyword>
<proteinExistence type="predicted"/>
<dbReference type="SUPFAM" id="SSF55811">
    <property type="entry name" value="Nudix"/>
    <property type="match status" value="1"/>
</dbReference>
<feature type="domain" description="Nudix hydrolase" evidence="1">
    <location>
        <begin position="1"/>
        <end position="150"/>
    </location>
</feature>
<accession>A0ABY2R5Q4</accession>
<gene>
    <name evidence="2" type="ORF">EK417_12990</name>
</gene>
<sequence length="153" mass="17688">MKTSAGILLFKKEKYSLYYFLVHPGGPFWRNKDLGAWSIPKGEFLPDEDPLEHALKEFKEETGKTIEGKFIGLSPVQQKGGKTVYAWALERDIETSDLYSNTFSLEWPPKSGKIIEVPEVDQWEWFSSEEAQKRINTAQKDFITELENILKNQ</sequence>
<organism evidence="2 3">
    <name type="scientific">Chryseobacterium candidae</name>
    <dbReference type="NCBI Taxonomy" id="1978493"/>
    <lineage>
        <taxon>Bacteria</taxon>
        <taxon>Pseudomonadati</taxon>
        <taxon>Bacteroidota</taxon>
        <taxon>Flavobacteriia</taxon>
        <taxon>Flavobacteriales</taxon>
        <taxon>Weeksellaceae</taxon>
        <taxon>Chryseobacterium group</taxon>
        <taxon>Chryseobacterium</taxon>
    </lineage>
</organism>